<keyword evidence="2" id="KW-0378">Hydrolase</keyword>
<keyword evidence="5" id="KW-1185">Reference proteome</keyword>
<dbReference type="InterPro" id="IPR001130">
    <property type="entry name" value="TatD-like"/>
</dbReference>
<accession>A0A0R1W0E1</accession>
<keyword evidence="1 3" id="KW-0479">Metal-binding</keyword>
<dbReference type="EMBL" id="AZGF01000020">
    <property type="protein sequence ID" value="KRM11328.1"/>
    <property type="molecule type" value="Genomic_DNA"/>
</dbReference>
<dbReference type="GO" id="GO:0046872">
    <property type="term" value="F:metal ion binding"/>
    <property type="evidence" value="ECO:0007669"/>
    <property type="project" value="UniProtKB-KW"/>
</dbReference>
<evidence type="ECO:0000256" key="1">
    <source>
        <dbReference type="ARBA" id="ARBA00022723"/>
    </source>
</evidence>
<evidence type="ECO:0000256" key="3">
    <source>
        <dbReference type="PIRSR" id="PIRSR005902-1"/>
    </source>
</evidence>
<dbReference type="SUPFAM" id="SSF51556">
    <property type="entry name" value="Metallo-dependent hydrolases"/>
    <property type="match status" value="1"/>
</dbReference>
<reference evidence="4 5" key="1">
    <citation type="journal article" date="2015" name="Genome Announc.">
        <title>Expanding the biotechnology potential of lactobacilli through comparative genomics of 213 strains and associated genera.</title>
        <authorList>
            <person name="Sun Z."/>
            <person name="Harris H.M."/>
            <person name="McCann A."/>
            <person name="Guo C."/>
            <person name="Argimon S."/>
            <person name="Zhang W."/>
            <person name="Yang X."/>
            <person name="Jeffery I.B."/>
            <person name="Cooney J.C."/>
            <person name="Kagawa T.F."/>
            <person name="Liu W."/>
            <person name="Song Y."/>
            <person name="Salvetti E."/>
            <person name="Wrobel A."/>
            <person name="Rasinkangas P."/>
            <person name="Parkhill J."/>
            <person name="Rea M.C."/>
            <person name="O'Sullivan O."/>
            <person name="Ritari J."/>
            <person name="Douillard F.P."/>
            <person name="Paul Ross R."/>
            <person name="Yang R."/>
            <person name="Briner A.E."/>
            <person name="Felis G.E."/>
            <person name="de Vos W.M."/>
            <person name="Barrangou R."/>
            <person name="Klaenhammer T.R."/>
            <person name="Caufield P.W."/>
            <person name="Cui Y."/>
            <person name="Zhang H."/>
            <person name="O'Toole P.W."/>
        </authorList>
    </citation>
    <scope>NUCLEOTIDE SEQUENCE [LARGE SCALE GENOMIC DNA]</scope>
    <source>
        <strain evidence="4 5">DSM 5007</strain>
    </source>
</reference>
<dbReference type="PATRIC" id="fig|1423807.3.peg.929"/>
<sequence>MAIYNHEQKLNIYDSHTHLNDDTFYDEVPAYMARAKHFGVNEMNIVGSNAILNERALKLAHEYDNLHAIVGWHPEDSKYYNEDVEEKLIAQLDDDEVVAMGEMGLDYHWDSSPQDVQRKVFARQVEIAKNLHLPISVHDRDAFEDTYNILKAADVRDIGGVMHSFNGDPEWLKKFLDLGMHISYSGVASFKNAHEVHDSVKQTPIDMMLVETDAPYLTPTPYRGKQNEPGFTKFVVDAIAELREVTPKEIADATFANTVQLFGSQNAKN</sequence>
<feature type="binding site" evidence="3">
    <location>
        <position position="163"/>
    </location>
    <ligand>
        <name>a divalent metal cation</name>
        <dbReference type="ChEBI" id="CHEBI:60240"/>
        <label>2</label>
    </ligand>
</feature>
<dbReference type="STRING" id="1423807.FD16_GL000917"/>
<protein>
    <submittedName>
        <fullName evidence="4">DNAse</fullName>
    </submittedName>
</protein>
<dbReference type="PIRSF" id="PIRSF005902">
    <property type="entry name" value="DNase_TatD"/>
    <property type="match status" value="1"/>
</dbReference>
<dbReference type="GO" id="GO:0005829">
    <property type="term" value="C:cytosol"/>
    <property type="evidence" value="ECO:0007669"/>
    <property type="project" value="TreeGrafter"/>
</dbReference>
<dbReference type="RefSeq" id="WP_010623216.1">
    <property type="nucleotide sequence ID" value="NZ_AZGF01000020.1"/>
</dbReference>
<dbReference type="FunFam" id="3.20.20.140:FF:000005">
    <property type="entry name" value="TatD family hydrolase"/>
    <property type="match status" value="1"/>
</dbReference>
<dbReference type="Pfam" id="PF01026">
    <property type="entry name" value="TatD_DNase"/>
    <property type="match status" value="1"/>
</dbReference>
<dbReference type="CDD" id="cd01310">
    <property type="entry name" value="TatD_DNAse"/>
    <property type="match status" value="1"/>
</dbReference>
<feature type="binding site" evidence="3">
    <location>
        <position position="16"/>
    </location>
    <ligand>
        <name>a divalent metal cation</name>
        <dbReference type="ChEBI" id="CHEBI:60240"/>
        <label>1</label>
    </ligand>
</feature>
<dbReference type="eggNOG" id="COG0084">
    <property type="taxonomic scope" value="Bacteria"/>
</dbReference>
<organism evidence="4 5">
    <name type="scientific">Paucilactobacillus suebicus DSM 5007 = KCTC 3549</name>
    <dbReference type="NCBI Taxonomy" id="1423807"/>
    <lineage>
        <taxon>Bacteria</taxon>
        <taxon>Bacillati</taxon>
        <taxon>Bacillota</taxon>
        <taxon>Bacilli</taxon>
        <taxon>Lactobacillales</taxon>
        <taxon>Lactobacillaceae</taxon>
        <taxon>Paucilactobacillus</taxon>
    </lineage>
</organism>
<evidence type="ECO:0000313" key="5">
    <source>
        <dbReference type="Proteomes" id="UP000051820"/>
    </source>
</evidence>
<dbReference type="InterPro" id="IPR032466">
    <property type="entry name" value="Metal_Hydrolase"/>
</dbReference>
<dbReference type="PANTHER" id="PTHR46124:SF2">
    <property type="entry name" value="D-AMINOACYL-TRNA DEACYLASE"/>
    <property type="match status" value="1"/>
</dbReference>
<dbReference type="NCBIfam" id="TIGR00010">
    <property type="entry name" value="YchF/TatD family DNA exonuclease"/>
    <property type="match status" value="1"/>
</dbReference>
<proteinExistence type="predicted"/>
<dbReference type="PROSITE" id="PS01090">
    <property type="entry name" value="TATD_2"/>
    <property type="match status" value="1"/>
</dbReference>
<dbReference type="PANTHER" id="PTHR46124">
    <property type="entry name" value="D-AMINOACYL-TRNA DEACYLASE"/>
    <property type="match status" value="1"/>
</dbReference>
<dbReference type="GO" id="GO:0016788">
    <property type="term" value="F:hydrolase activity, acting on ester bonds"/>
    <property type="evidence" value="ECO:0007669"/>
    <property type="project" value="InterPro"/>
</dbReference>
<dbReference type="OrthoDB" id="9810005at2"/>
<comment type="caution">
    <text evidence="4">The sequence shown here is derived from an EMBL/GenBank/DDBJ whole genome shotgun (WGS) entry which is preliminary data.</text>
</comment>
<dbReference type="GO" id="GO:0004536">
    <property type="term" value="F:DNA nuclease activity"/>
    <property type="evidence" value="ECO:0007669"/>
    <property type="project" value="InterPro"/>
</dbReference>
<feature type="binding site" evidence="3">
    <location>
        <position position="18"/>
    </location>
    <ligand>
        <name>a divalent metal cation</name>
        <dbReference type="ChEBI" id="CHEBI:60240"/>
        <label>1</label>
    </ligand>
</feature>
<dbReference type="InterPro" id="IPR015991">
    <property type="entry name" value="TatD/YcfH-like"/>
</dbReference>
<name>A0A0R1W0E1_9LACO</name>
<dbReference type="AlphaFoldDB" id="A0A0R1W0E1"/>
<dbReference type="Gene3D" id="3.20.20.140">
    <property type="entry name" value="Metal-dependent hydrolases"/>
    <property type="match status" value="1"/>
</dbReference>
<dbReference type="InterPro" id="IPR018228">
    <property type="entry name" value="DNase_TatD-rel_CS"/>
</dbReference>
<evidence type="ECO:0000256" key="2">
    <source>
        <dbReference type="ARBA" id="ARBA00022801"/>
    </source>
</evidence>
<feature type="binding site" evidence="3">
    <location>
        <position position="138"/>
    </location>
    <ligand>
        <name>a divalent metal cation</name>
        <dbReference type="ChEBI" id="CHEBI:60240"/>
        <label>2</label>
    </ligand>
</feature>
<feature type="binding site" evidence="3">
    <location>
        <position position="213"/>
    </location>
    <ligand>
        <name>a divalent metal cation</name>
        <dbReference type="ChEBI" id="CHEBI:60240"/>
        <label>1</label>
    </ligand>
</feature>
<gene>
    <name evidence="4" type="ORF">FD16_GL000917</name>
</gene>
<feature type="binding site" evidence="3">
    <location>
        <position position="102"/>
    </location>
    <ligand>
        <name>a divalent metal cation</name>
        <dbReference type="ChEBI" id="CHEBI:60240"/>
        <label>1</label>
    </ligand>
</feature>
<evidence type="ECO:0000313" key="4">
    <source>
        <dbReference type="EMBL" id="KRM11328.1"/>
    </source>
</evidence>
<dbReference type="Proteomes" id="UP000051820">
    <property type="component" value="Unassembled WGS sequence"/>
</dbReference>